<reference evidence="4" key="1">
    <citation type="submission" date="2025-08" db="UniProtKB">
        <authorList>
            <consortium name="RefSeq"/>
        </authorList>
    </citation>
    <scope>IDENTIFICATION</scope>
</reference>
<proteinExistence type="predicted"/>
<dbReference type="Proteomes" id="UP001652582">
    <property type="component" value="Chromosome 4"/>
</dbReference>
<dbReference type="GeneID" id="112054793"/>
<dbReference type="InterPro" id="IPR042771">
    <property type="entry name" value="GTF3C6-like"/>
</dbReference>
<dbReference type="GO" id="GO:0006383">
    <property type="term" value="P:transcription by RNA polymerase III"/>
    <property type="evidence" value="ECO:0007669"/>
    <property type="project" value="InterPro"/>
</dbReference>
<sequence>MNNAESLSDGEEEILVYAEFEDSVKFDKYSSIHVLGIDTKNPIFQLDDTIFTGTYENPLGTYMFFEEDPSPNTTDPIFDKLSKKNLKYLCKTRKFINVQHAYVTPKEDKQEQENLQEEKSSECDNIRPADFKSIDDALEQFKKSWEENATKE</sequence>
<dbReference type="GO" id="GO:0000127">
    <property type="term" value="C:transcription factor TFIIIC complex"/>
    <property type="evidence" value="ECO:0007669"/>
    <property type="project" value="TreeGrafter"/>
</dbReference>
<dbReference type="OrthoDB" id="1877767at2759"/>
<dbReference type="Pfam" id="PF10419">
    <property type="entry name" value="TFIIIC_sub6"/>
    <property type="match status" value="1"/>
</dbReference>
<gene>
    <name evidence="4" type="primary">LOC112054793</name>
</gene>
<evidence type="ECO:0000313" key="4">
    <source>
        <dbReference type="RefSeq" id="XP_023950459.2"/>
    </source>
</evidence>
<evidence type="ECO:0000313" key="3">
    <source>
        <dbReference type="Proteomes" id="UP001652582"/>
    </source>
</evidence>
<accession>A0A6J1NUP4</accession>
<dbReference type="RefSeq" id="XP_023950459.2">
    <property type="nucleotide sequence ID" value="XM_024094691.2"/>
</dbReference>
<organism evidence="3 4">
    <name type="scientific">Bicyclus anynana</name>
    <name type="common">Squinting bush brown butterfly</name>
    <dbReference type="NCBI Taxonomy" id="110368"/>
    <lineage>
        <taxon>Eukaryota</taxon>
        <taxon>Metazoa</taxon>
        <taxon>Ecdysozoa</taxon>
        <taxon>Arthropoda</taxon>
        <taxon>Hexapoda</taxon>
        <taxon>Insecta</taxon>
        <taxon>Pterygota</taxon>
        <taxon>Neoptera</taxon>
        <taxon>Endopterygota</taxon>
        <taxon>Lepidoptera</taxon>
        <taxon>Glossata</taxon>
        <taxon>Ditrysia</taxon>
        <taxon>Papilionoidea</taxon>
        <taxon>Nymphalidae</taxon>
        <taxon>Satyrinae</taxon>
        <taxon>Satyrini</taxon>
        <taxon>Mycalesina</taxon>
        <taxon>Bicyclus</taxon>
    </lineage>
</organism>
<dbReference type="Gene3D" id="2.60.40.4370">
    <property type="match status" value="1"/>
</dbReference>
<keyword evidence="3" id="KW-1185">Reference proteome</keyword>
<evidence type="ECO:0000256" key="1">
    <source>
        <dbReference type="SAM" id="MobiDB-lite"/>
    </source>
</evidence>
<protein>
    <submittedName>
        <fullName evidence="4">General transcription factor 3C polypeptide 6 isoform X2</fullName>
    </submittedName>
</protein>
<dbReference type="PANTHER" id="PTHR21860:SF2">
    <property type="entry name" value="GENERAL TRANSCRIPTION FACTOR 3C POLYPEPTIDE 6"/>
    <property type="match status" value="1"/>
</dbReference>
<feature type="region of interest" description="Disordered" evidence="1">
    <location>
        <begin position="106"/>
        <end position="128"/>
    </location>
</feature>
<dbReference type="PANTHER" id="PTHR21860">
    <property type="entry name" value="TRANSCRIPTION INITIATION FACTOR IIIC TFIIIC , POLYPEPTIDE 6-RELATED"/>
    <property type="match status" value="1"/>
</dbReference>
<feature type="domain" description="Transcription factor TFIIIC triple barrel" evidence="2">
    <location>
        <begin position="11"/>
        <end position="103"/>
    </location>
</feature>
<name>A0A6J1NUP4_BICAN</name>
<dbReference type="AlphaFoldDB" id="A0A6J1NUP4"/>
<evidence type="ECO:0000259" key="2">
    <source>
        <dbReference type="Pfam" id="PF10419"/>
    </source>
</evidence>
<dbReference type="InterPro" id="IPR019481">
    <property type="entry name" value="TFIIIC_triple_barrel"/>
</dbReference>